<feature type="region of interest" description="Disordered" evidence="1">
    <location>
        <begin position="1"/>
        <end position="22"/>
    </location>
</feature>
<reference evidence="3" key="1">
    <citation type="submission" date="2019-10" db="EMBL/GenBank/DDBJ databases">
        <authorList>
            <consortium name="DOE Joint Genome Institute"/>
            <person name="Kuo A."/>
            <person name="Miyauchi S."/>
            <person name="Kiss E."/>
            <person name="Drula E."/>
            <person name="Kohler A."/>
            <person name="Sanchez-Garcia M."/>
            <person name="Andreopoulos B."/>
            <person name="Barry K.W."/>
            <person name="Bonito G."/>
            <person name="Buee M."/>
            <person name="Carver A."/>
            <person name="Chen C."/>
            <person name="Cichocki N."/>
            <person name="Clum A."/>
            <person name="Culley D."/>
            <person name="Crous P.W."/>
            <person name="Fauchery L."/>
            <person name="Girlanda M."/>
            <person name="Hayes R."/>
            <person name="Keri Z."/>
            <person name="LaButti K."/>
            <person name="Lipzen A."/>
            <person name="Lombard V."/>
            <person name="Magnuson J."/>
            <person name="Maillard F."/>
            <person name="Morin E."/>
            <person name="Murat C."/>
            <person name="Nolan M."/>
            <person name="Ohm R."/>
            <person name="Pangilinan J."/>
            <person name="Pereira M."/>
            <person name="Perotto S."/>
            <person name="Peter M."/>
            <person name="Riley R."/>
            <person name="Sitrit Y."/>
            <person name="Stielow B."/>
            <person name="Szollosi G."/>
            <person name="Zifcakova L."/>
            <person name="Stursova M."/>
            <person name="Spatafora J.W."/>
            <person name="Tedersoo L."/>
            <person name="Vaario L.-M."/>
            <person name="Yamada A."/>
            <person name="Yan M."/>
            <person name="Wang P."/>
            <person name="Xu J."/>
            <person name="Bruns T."/>
            <person name="Baldrian P."/>
            <person name="Vilgalys R."/>
            <person name="Henrissat B."/>
            <person name="Grigoriev I.V."/>
            <person name="Hibbett D."/>
            <person name="Nagy L.G."/>
            <person name="Martin F.M."/>
        </authorList>
    </citation>
    <scope>NUCLEOTIDE SEQUENCE</scope>
    <source>
        <strain evidence="3">BED1</strain>
    </source>
</reference>
<dbReference type="InterPro" id="IPR046496">
    <property type="entry name" value="DUF6589"/>
</dbReference>
<protein>
    <recommendedName>
        <fullName evidence="2">DUF6589 domain-containing protein</fullName>
    </recommendedName>
</protein>
<name>A0AAD4G6G7_BOLED</name>
<evidence type="ECO:0000313" key="4">
    <source>
        <dbReference type="Proteomes" id="UP001194468"/>
    </source>
</evidence>
<feature type="domain" description="DUF6589" evidence="2">
    <location>
        <begin position="333"/>
        <end position="749"/>
    </location>
</feature>
<dbReference type="AlphaFoldDB" id="A0AAD4G6G7"/>
<gene>
    <name evidence="3" type="ORF">L210DRAFT_3427347</name>
</gene>
<evidence type="ECO:0000256" key="1">
    <source>
        <dbReference type="SAM" id="MobiDB-lite"/>
    </source>
</evidence>
<comment type="caution">
    <text evidence="3">The sequence shown here is derived from an EMBL/GenBank/DDBJ whole genome shotgun (WGS) entry which is preliminary data.</text>
</comment>
<proteinExistence type="predicted"/>
<dbReference type="Proteomes" id="UP001194468">
    <property type="component" value="Unassembled WGS sequence"/>
</dbReference>
<sequence length="825" mass="95405">MFDTDSESDTDNNQTQTPLRPVQIQSTQRLREALTGGVADKVLAVLSCMDRVGLNLPLFLDFLSWGDRECIVNAKIRYERTALMVSKELPDILERWRSPPRVSGGRNIRSKGARPAMEGFAFSCITEIIDKELEGIGELAMCPSDEVSDSGLTRFLIEDMVLKLSSPALGSTPRLWALLQKVSRTKEQARKHTKKSSDLTILSVIFQLMYARSHHHNRWPKFLTTFLRAQGISAKSLDLLHSFGLTMSHKWSMRAFTTISANALEKVRQQVHSMPFVISHDNVNIPFRTFSQRLDKQRHFDSGTAATVYFQPNAPLEHPLCNRGLQECRKEGRKHPITIDDIFQLEAKSASARRDRDIHRVLQFLVNCPEFDFHTYPHKDHDIFSLPSAPVERLPHGPQSITEQHILGTVHIEEASYEGNDQLIMEWFKQLNLHTEDERKRTGLERVVVWVGDQLTVERLRGLFKYRAQDHTSFDRLDWLVVVFGWFHLMMAFANSMHKQYLGTNAGRGLMHAFTVLERKGLHTVQTRGPFHQQLHDAIYHVTEARIRDCWRVVSWSDDLADLRQRNPADLHRLATVIVDQLSSSCAVGEIDLQPEDERDEIFRQAILWNRDAMRYVDLNEAIRKGDVGIMEETLPYLLFRFAGGKNSKYTIEVLELLQCLHREWPADVKDFVKRRGWLMNLTGRHNGFYPIDRGQEHNIRDIKVTHQVQGPNASWDLMKRISPAIPTLVRVRKHMERQIQTLRRGSFHTDPAKTKDIERLEGVYRTSEIHVQQDGRRARAKADHVDDIVSLGAAHLFSRKTMQRWWEHRDFARSTLELWEPESC</sequence>
<keyword evidence="4" id="KW-1185">Reference proteome</keyword>
<dbReference type="EMBL" id="WHUW01000204">
    <property type="protein sequence ID" value="KAF8418238.1"/>
    <property type="molecule type" value="Genomic_DNA"/>
</dbReference>
<feature type="compositionally biased region" description="Polar residues" evidence="1">
    <location>
        <begin position="11"/>
        <end position="22"/>
    </location>
</feature>
<organism evidence="3 4">
    <name type="scientific">Boletus edulis BED1</name>
    <dbReference type="NCBI Taxonomy" id="1328754"/>
    <lineage>
        <taxon>Eukaryota</taxon>
        <taxon>Fungi</taxon>
        <taxon>Dikarya</taxon>
        <taxon>Basidiomycota</taxon>
        <taxon>Agaricomycotina</taxon>
        <taxon>Agaricomycetes</taxon>
        <taxon>Agaricomycetidae</taxon>
        <taxon>Boletales</taxon>
        <taxon>Boletineae</taxon>
        <taxon>Boletaceae</taxon>
        <taxon>Boletoideae</taxon>
        <taxon>Boletus</taxon>
    </lineage>
</organism>
<reference evidence="3" key="2">
    <citation type="journal article" date="2020" name="Nat. Commun.">
        <title>Large-scale genome sequencing of mycorrhizal fungi provides insights into the early evolution of symbiotic traits.</title>
        <authorList>
            <person name="Miyauchi S."/>
            <person name="Kiss E."/>
            <person name="Kuo A."/>
            <person name="Drula E."/>
            <person name="Kohler A."/>
            <person name="Sanchez-Garcia M."/>
            <person name="Morin E."/>
            <person name="Andreopoulos B."/>
            <person name="Barry K.W."/>
            <person name="Bonito G."/>
            <person name="Buee M."/>
            <person name="Carver A."/>
            <person name="Chen C."/>
            <person name="Cichocki N."/>
            <person name="Clum A."/>
            <person name="Culley D."/>
            <person name="Crous P.W."/>
            <person name="Fauchery L."/>
            <person name="Girlanda M."/>
            <person name="Hayes R.D."/>
            <person name="Keri Z."/>
            <person name="LaButti K."/>
            <person name="Lipzen A."/>
            <person name="Lombard V."/>
            <person name="Magnuson J."/>
            <person name="Maillard F."/>
            <person name="Murat C."/>
            <person name="Nolan M."/>
            <person name="Ohm R.A."/>
            <person name="Pangilinan J."/>
            <person name="Pereira M.F."/>
            <person name="Perotto S."/>
            <person name="Peter M."/>
            <person name="Pfister S."/>
            <person name="Riley R."/>
            <person name="Sitrit Y."/>
            <person name="Stielow J.B."/>
            <person name="Szollosi G."/>
            <person name="Zifcakova L."/>
            <person name="Stursova M."/>
            <person name="Spatafora J.W."/>
            <person name="Tedersoo L."/>
            <person name="Vaario L.M."/>
            <person name="Yamada A."/>
            <person name="Yan M."/>
            <person name="Wang P."/>
            <person name="Xu J."/>
            <person name="Bruns T."/>
            <person name="Baldrian P."/>
            <person name="Vilgalys R."/>
            <person name="Dunand C."/>
            <person name="Henrissat B."/>
            <person name="Grigoriev I.V."/>
            <person name="Hibbett D."/>
            <person name="Nagy L.G."/>
            <person name="Martin F.M."/>
        </authorList>
    </citation>
    <scope>NUCLEOTIDE SEQUENCE</scope>
    <source>
        <strain evidence="3">BED1</strain>
    </source>
</reference>
<accession>A0AAD4G6G7</accession>
<evidence type="ECO:0000259" key="2">
    <source>
        <dbReference type="Pfam" id="PF20231"/>
    </source>
</evidence>
<feature type="compositionally biased region" description="Acidic residues" evidence="1">
    <location>
        <begin position="1"/>
        <end position="10"/>
    </location>
</feature>
<dbReference type="Pfam" id="PF20231">
    <property type="entry name" value="DUF6589"/>
    <property type="match status" value="1"/>
</dbReference>
<evidence type="ECO:0000313" key="3">
    <source>
        <dbReference type="EMBL" id="KAF8418238.1"/>
    </source>
</evidence>